<dbReference type="EMBL" id="PTRA01000001">
    <property type="protein sequence ID" value="PQA60587.1"/>
    <property type="molecule type" value="Genomic_DNA"/>
</dbReference>
<comment type="caution">
    <text evidence="1">The sequence shown here is derived from an EMBL/GenBank/DDBJ whole genome shotgun (WGS) entry which is preliminary data.</text>
</comment>
<evidence type="ECO:0000313" key="1">
    <source>
        <dbReference type="EMBL" id="PQA60587.1"/>
    </source>
</evidence>
<sequence length="138" mass="15828">MKTLFIISHLVLNFIFPAKQEPLAITFTNVRNTRAPLVVGVFRKSDPFTKVPFKNYKLEPNGGSSPTLFIDDLPYGEYAVAVFQDENGDGKLNTNIVGIPKEPYCFSNNYRPRVKSPKYDQCKFVYSQKNNHMYLQLL</sequence>
<dbReference type="InterPro" id="IPR018673">
    <property type="entry name" value="DUF2141"/>
</dbReference>
<keyword evidence="2" id="KW-1185">Reference proteome</keyword>
<dbReference type="Proteomes" id="UP000239590">
    <property type="component" value="Unassembled WGS sequence"/>
</dbReference>
<proteinExistence type="predicted"/>
<dbReference type="OrthoDB" id="9788332at2"/>
<dbReference type="RefSeq" id="WP_104713024.1">
    <property type="nucleotide sequence ID" value="NZ_PTRA01000001.1"/>
</dbReference>
<reference evidence="2" key="1">
    <citation type="submission" date="2018-02" db="EMBL/GenBank/DDBJ databases">
        <title>Genome sequencing of Solimonas sp. HR-BB.</title>
        <authorList>
            <person name="Lee Y."/>
            <person name="Jeon C.O."/>
        </authorList>
    </citation>
    <scope>NUCLEOTIDE SEQUENCE [LARGE SCALE GENOMIC DNA]</scope>
    <source>
        <strain evidence="2">HR-U</strain>
    </source>
</reference>
<dbReference type="AlphaFoldDB" id="A0A2S7IS95"/>
<gene>
    <name evidence="1" type="ORF">C5O19_13510</name>
</gene>
<dbReference type="Pfam" id="PF09912">
    <property type="entry name" value="DUF2141"/>
    <property type="match status" value="1"/>
</dbReference>
<organism evidence="1 2">
    <name type="scientific">Siphonobacter curvatus</name>
    <dbReference type="NCBI Taxonomy" id="2094562"/>
    <lineage>
        <taxon>Bacteria</taxon>
        <taxon>Pseudomonadati</taxon>
        <taxon>Bacteroidota</taxon>
        <taxon>Cytophagia</taxon>
        <taxon>Cytophagales</taxon>
        <taxon>Cytophagaceae</taxon>
        <taxon>Siphonobacter</taxon>
    </lineage>
</organism>
<name>A0A2S7IS95_9BACT</name>
<evidence type="ECO:0000313" key="2">
    <source>
        <dbReference type="Proteomes" id="UP000239590"/>
    </source>
</evidence>
<evidence type="ECO:0008006" key="3">
    <source>
        <dbReference type="Google" id="ProtNLM"/>
    </source>
</evidence>
<accession>A0A2S7IS95</accession>
<protein>
    <recommendedName>
        <fullName evidence="3">DUF2141 domain-containing protein</fullName>
    </recommendedName>
</protein>